<dbReference type="AlphaFoldDB" id="A0A543PHJ8"/>
<evidence type="ECO:0000259" key="3">
    <source>
        <dbReference type="Pfam" id="PF08338"/>
    </source>
</evidence>
<evidence type="ECO:0000313" key="5">
    <source>
        <dbReference type="Proteomes" id="UP000319865"/>
    </source>
</evidence>
<comment type="caution">
    <text evidence="4">The sequence shown here is derived from an EMBL/GenBank/DDBJ whole genome shotgun (WGS) entry which is preliminary data.</text>
</comment>
<dbReference type="InterPro" id="IPR013549">
    <property type="entry name" value="DUF1731"/>
</dbReference>
<protein>
    <submittedName>
        <fullName evidence="4">Uncharacterized protein</fullName>
    </submittedName>
</protein>
<dbReference type="PANTHER" id="PTHR11092">
    <property type="entry name" value="SUGAR NUCLEOTIDE EPIMERASE RELATED"/>
    <property type="match status" value="1"/>
</dbReference>
<accession>A0A543PHJ8</accession>
<feature type="domain" description="DUF1731" evidence="3">
    <location>
        <begin position="221"/>
        <end position="267"/>
    </location>
</feature>
<dbReference type="Gene3D" id="3.40.50.720">
    <property type="entry name" value="NAD(P)-binding Rossmann-like Domain"/>
    <property type="match status" value="1"/>
</dbReference>
<comment type="similarity">
    <text evidence="1">Belongs to the NAD(P)-dependent epimerase/dehydratase family. SDR39U1 subfamily.</text>
</comment>
<proteinExistence type="inferred from homology"/>
<organism evidence="4 5">
    <name type="scientific">Blastococcus colisei</name>
    <dbReference type="NCBI Taxonomy" id="1564162"/>
    <lineage>
        <taxon>Bacteria</taxon>
        <taxon>Bacillati</taxon>
        <taxon>Actinomycetota</taxon>
        <taxon>Actinomycetes</taxon>
        <taxon>Geodermatophilales</taxon>
        <taxon>Geodermatophilaceae</taxon>
        <taxon>Blastococcus</taxon>
    </lineage>
</organism>
<dbReference type="Proteomes" id="UP000319865">
    <property type="component" value="Unassembled WGS sequence"/>
</dbReference>
<dbReference type="InterPro" id="IPR010099">
    <property type="entry name" value="SDR39U1"/>
</dbReference>
<evidence type="ECO:0000256" key="1">
    <source>
        <dbReference type="ARBA" id="ARBA00009353"/>
    </source>
</evidence>
<dbReference type="Pfam" id="PF01370">
    <property type="entry name" value="Epimerase"/>
    <property type="match status" value="1"/>
</dbReference>
<evidence type="ECO:0000259" key="2">
    <source>
        <dbReference type="Pfam" id="PF01370"/>
    </source>
</evidence>
<evidence type="ECO:0000313" key="4">
    <source>
        <dbReference type="EMBL" id="TQN43524.1"/>
    </source>
</evidence>
<dbReference type="Pfam" id="PF08338">
    <property type="entry name" value="DUF1731"/>
    <property type="match status" value="1"/>
</dbReference>
<dbReference type="InterPro" id="IPR001509">
    <property type="entry name" value="Epimerase_deHydtase"/>
</dbReference>
<dbReference type="InterPro" id="IPR036291">
    <property type="entry name" value="NAD(P)-bd_dom_sf"/>
</dbReference>
<dbReference type="NCBIfam" id="TIGR01777">
    <property type="entry name" value="yfcH"/>
    <property type="match status" value="1"/>
</dbReference>
<gene>
    <name evidence="4" type="ORF">FHU33_2971</name>
</gene>
<dbReference type="PANTHER" id="PTHR11092:SF0">
    <property type="entry name" value="EPIMERASE FAMILY PROTEIN SDR39U1"/>
    <property type="match status" value="1"/>
</dbReference>
<sequence length="272" mass="28920">MRRTPRTADEHRWDPEHRRIDPAVLADVDAVVNLAGASITPRPWTRAYEQRLLTSRVDSTATISEALAAVAADDPGRPRALLSGSGAGFYGDTADRLVTEDDPPGDDFIARMAVEWEAATAPAQEAGVRVVCLRTGLVLAPGAPLVRVLGLVFRLGLGGRIGSGRQYWPWIALADQIGAIRHLLAADVSGPVNLTAPSPATNAEFATTFARVLHRPAVLPVPGVLLTVALRDFARNGVVGGQRALPTRLQQSGYTFAETSLEGALRTAVGRD</sequence>
<keyword evidence="5" id="KW-1185">Reference proteome</keyword>
<reference evidence="4 5" key="1">
    <citation type="submission" date="2019-06" db="EMBL/GenBank/DDBJ databases">
        <title>Sequencing the genomes of 1000 actinobacteria strains.</title>
        <authorList>
            <person name="Klenk H.-P."/>
        </authorList>
    </citation>
    <scope>NUCLEOTIDE SEQUENCE [LARGE SCALE GENOMIC DNA]</scope>
    <source>
        <strain evidence="4 5">DSM 46837</strain>
    </source>
</reference>
<dbReference type="EMBL" id="VFQE01000001">
    <property type="protein sequence ID" value="TQN43524.1"/>
    <property type="molecule type" value="Genomic_DNA"/>
</dbReference>
<name>A0A543PHJ8_9ACTN</name>
<dbReference type="SUPFAM" id="SSF51735">
    <property type="entry name" value="NAD(P)-binding Rossmann-fold domains"/>
    <property type="match status" value="1"/>
</dbReference>
<feature type="domain" description="NAD-dependent epimerase/dehydratase" evidence="2">
    <location>
        <begin position="26"/>
        <end position="190"/>
    </location>
</feature>